<gene>
    <name evidence="1" type="ORF">J2S06_002866</name>
</gene>
<organism evidence="1 2">
    <name type="scientific">Aeribacillus alveayuensis</name>
    <dbReference type="NCBI Taxonomy" id="279215"/>
    <lineage>
        <taxon>Bacteria</taxon>
        <taxon>Bacillati</taxon>
        <taxon>Bacillota</taxon>
        <taxon>Bacilli</taxon>
        <taxon>Bacillales</taxon>
        <taxon>Bacillaceae</taxon>
        <taxon>Aeribacillus</taxon>
    </lineage>
</organism>
<sequence>MKKYEILEDQLWKLLSKIFKSSGPELKSPRECYRQAFKEGWIENIDVWNDMLSSRNATTHVYNQEDYEELKNKIVNEYFHQIEALLKK</sequence>
<protein>
    <submittedName>
        <fullName evidence="1">Nucleotidyltransferase substrate binding protein (TIGR01987 family)</fullName>
    </submittedName>
</protein>
<proteinExistence type="predicted"/>
<dbReference type="InterPro" id="IPR010235">
    <property type="entry name" value="HepT"/>
</dbReference>
<reference evidence="1 2" key="1">
    <citation type="submission" date="2023-07" db="EMBL/GenBank/DDBJ databases">
        <title>Genomic Encyclopedia of Type Strains, Phase IV (KMG-IV): sequencing the most valuable type-strain genomes for metagenomic binning, comparative biology and taxonomic classification.</title>
        <authorList>
            <person name="Goeker M."/>
        </authorList>
    </citation>
    <scope>NUCLEOTIDE SEQUENCE [LARGE SCALE GENOMIC DNA]</scope>
    <source>
        <strain evidence="1 2">DSM 19092</strain>
    </source>
</reference>
<dbReference type="Proteomes" id="UP001225646">
    <property type="component" value="Unassembled WGS sequence"/>
</dbReference>
<evidence type="ECO:0000313" key="2">
    <source>
        <dbReference type="Proteomes" id="UP001225646"/>
    </source>
</evidence>
<evidence type="ECO:0000313" key="1">
    <source>
        <dbReference type="EMBL" id="MDQ0163755.1"/>
    </source>
</evidence>
<dbReference type="EMBL" id="JAUSTR010000023">
    <property type="protein sequence ID" value="MDQ0163755.1"/>
    <property type="molecule type" value="Genomic_DNA"/>
</dbReference>
<keyword evidence="2" id="KW-1185">Reference proteome</keyword>
<name>A0ABT9VT05_9BACI</name>
<dbReference type="SUPFAM" id="SSF81593">
    <property type="entry name" value="Nucleotidyltransferase substrate binding subunit/domain"/>
    <property type="match status" value="1"/>
</dbReference>
<dbReference type="Gene3D" id="1.20.120.330">
    <property type="entry name" value="Nucleotidyltransferases domain 2"/>
    <property type="match status" value="1"/>
</dbReference>
<dbReference type="Pfam" id="PF08780">
    <property type="entry name" value="NTase_sub_bind"/>
    <property type="match status" value="1"/>
</dbReference>
<dbReference type="RefSeq" id="WP_419152719.1">
    <property type="nucleotide sequence ID" value="NZ_JAUSTR010000023.1"/>
</dbReference>
<accession>A0ABT9VT05</accession>
<comment type="caution">
    <text evidence="1">The sequence shown here is derived from an EMBL/GenBank/DDBJ whole genome shotgun (WGS) entry which is preliminary data.</text>
</comment>